<evidence type="ECO:0000256" key="5">
    <source>
        <dbReference type="ARBA" id="ARBA00022723"/>
    </source>
</evidence>
<dbReference type="GO" id="GO:0008270">
    <property type="term" value="F:zinc ion binding"/>
    <property type="evidence" value="ECO:0007669"/>
    <property type="project" value="InterPro"/>
</dbReference>
<keyword evidence="4" id="KW-0645">Protease</keyword>
<sequence>MPGKNITQAEAALRSTQLKVDSYNVHIDLTSGDETFIATTTVKFEGLQVGATTFIDACGKAVISATLNGQTFDPKYDGESVFLPPLAATNELVLVVEGNYSKTGEGLHRFVDPADNEIYLYTQFETGDARRMFACFDQPDLKATFTLSAITPEHWAVISNDPVVKEVALGGGKKETHFGTTPVVPTYITAIVAGPYTKVEDTYVGKKTIPLGIYCRKSLAQHLDPEDIFLLTKQGFAYFEEVFGLAYPFAKYDQIAVAEFNWGAMENAGCITFAEDVLVFRSKVTERAYVGRATTILHEMAHMWFGDLVTMKWWNDLWLNESFAEWASYDAAINGTRFTGAATEFNSIRKNWGYRADQLSSTHPIAVEMADLDSIRVNFDGISYAKGASVLQQLVAHVGRENFIKGLQAYFAKHAWKNTVLNDLIVELEKTSGRDLTAWVQTWLQTAGVNTLRPQITVAGDTYSEIIIQQEVPTIPADSKELRPHRLAVGLYDLTDGKLARRKSVELDVAGSATAVKELADEKIADLLLLNDHDITYAKIRLDERSIATLSKHLGDIVDPLSRALVWSSLWDSLRDGELAAHVYVPTALRALRSEAEIAVITTTLLQLDTAVEMFASDKNRDALRTEVATAIEEMMNAAASGSDAQLQFARGFASAASTPVQGARIKELLEGKLAGLKIDADLRWHLIGCLVERGLMAKSDVDAELARDNTAHGQRAAAYAIAALPTAQAKAEAFAIGVEGKVSNTIHAATIRGFQRPSHRELLAAYVDPYFAKVVDIWEKQPFELAKTTATLLYPSWVITQETLTKSENWLNGAGKNAPAPLRRSVAEGRDGLARALKAQIKDGE</sequence>
<dbReference type="InterPro" id="IPR027268">
    <property type="entry name" value="Peptidase_M4/M1_CTD_sf"/>
</dbReference>
<evidence type="ECO:0000259" key="9">
    <source>
        <dbReference type="Pfam" id="PF01433"/>
    </source>
</evidence>
<protein>
    <submittedName>
        <fullName evidence="12">Unannotated protein</fullName>
    </submittedName>
</protein>
<gene>
    <name evidence="12" type="ORF">UFOPK4049_00865</name>
</gene>
<evidence type="ECO:0000256" key="7">
    <source>
        <dbReference type="ARBA" id="ARBA00022833"/>
    </source>
</evidence>
<dbReference type="EMBL" id="CAFBPB010000109">
    <property type="protein sequence ID" value="CAB5007848.1"/>
    <property type="molecule type" value="Genomic_DNA"/>
</dbReference>
<evidence type="ECO:0000259" key="10">
    <source>
        <dbReference type="Pfam" id="PF11838"/>
    </source>
</evidence>
<dbReference type="InterPro" id="IPR012778">
    <property type="entry name" value="Pept_M1_aminopeptidase"/>
</dbReference>
<dbReference type="InterPro" id="IPR001930">
    <property type="entry name" value="Peptidase_M1"/>
</dbReference>
<dbReference type="InterPro" id="IPR050344">
    <property type="entry name" value="Peptidase_M1_aminopeptidases"/>
</dbReference>
<dbReference type="AlphaFoldDB" id="A0A6J7PRH1"/>
<accession>A0A6J7PRH1</accession>
<dbReference type="GO" id="GO:0042277">
    <property type="term" value="F:peptide binding"/>
    <property type="evidence" value="ECO:0007669"/>
    <property type="project" value="TreeGrafter"/>
</dbReference>
<keyword evidence="5" id="KW-0479">Metal-binding</keyword>
<evidence type="ECO:0000256" key="1">
    <source>
        <dbReference type="ARBA" id="ARBA00001947"/>
    </source>
</evidence>
<evidence type="ECO:0000256" key="8">
    <source>
        <dbReference type="ARBA" id="ARBA00023049"/>
    </source>
</evidence>
<dbReference type="SUPFAM" id="SSF55486">
    <property type="entry name" value="Metalloproteases ('zincins'), catalytic domain"/>
    <property type="match status" value="1"/>
</dbReference>
<keyword evidence="8" id="KW-0482">Metalloprotease</keyword>
<organism evidence="12">
    <name type="scientific">freshwater metagenome</name>
    <dbReference type="NCBI Taxonomy" id="449393"/>
    <lineage>
        <taxon>unclassified sequences</taxon>
        <taxon>metagenomes</taxon>
        <taxon>ecological metagenomes</taxon>
    </lineage>
</organism>
<dbReference type="Pfam" id="PF01433">
    <property type="entry name" value="Peptidase_M1"/>
    <property type="match status" value="1"/>
</dbReference>
<dbReference type="PRINTS" id="PR00756">
    <property type="entry name" value="ALADIPTASE"/>
</dbReference>
<dbReference type="Pfam" id="PF17900">
    <property type="entry name" value="Peptidase_M1_N"/>
    <property type="match status" value="1"/>
</dbReference>
<dbReference type="GO" id="GO:0005615">
    <property type="term" value="C:extracellular space"/>
    <property type="evidence" value="ECO:0007669"/>
    <property type="project" value="TreeGrafter"/>
</dbReference>
<feature type="domain" description="Aminopeptidase N-like N-terminal" evidence="11">
    <location>
        <begin position="23"/>
        <end position="188"/>
    </location>
</feature>
<dbReference type="Pfam" id="PF11838">
    <property type="entry name" value="ERAP1_C"/>
    <property type="match status" value="1"/>
</dbReference>
<dbReference type="GO" id="GO:0006508">
    <property type="term" value="P:proteolysis"/>
    <property type="evidence" value="ECO:0007669"/>
    <property type="project" value="UniProtKB-KW"/>
</dbReference>
<name>A0A6J7PRH1_9ZZZZ</name>
<dbReference type="InterPro" id="IPR024571">
    <property type="entry name" value="ERAP1-like_C_dom"/>
</dbReference>
<evidence type="ECO:0000256" key="6">
    <source>
        <dbReference type="ARBA" id="ARBA00022801"/>
    </source>
</evidence>
<dbReference type="InterPro" id="IPR042097">
    <property type="entry name" value="Aminopeptidase_N-like_N_sf"/>
</dbReference>
<feature type="domain" description="Peptidase M1 membrane alanine aminopeptidase" evidence="9">
    <location>
        <begin position="232"/>
        <end position="443"/>
    </location>
</feature>
<evidence type="ECO:0000256" key="2">
    <source>
        <dbReference type="ARBA" id="ARBA00010136"/>
    </source>
</evidence>
<reference evidence="12" key="1">
    <citation type="submission" date="2020-05" db="EMBL/GenBank/DDBJ databases">
        <authorList>
            <person name="Chiriac C."/>
            <person name="Salcher M."/>
            <person name="Ghai R."/>
            <person name="Kavagutti S V."/>
        </authorList>
    </citation>
    <scope>NUCLEOTIDE SEQUENCE</scope>
</reference>
<dbReference type="Gene3D" id="2.60.40.1730">
    <property type="entry name" value="tricorn interacting facor f3 domain"/>
    <property type="match status" value="1"/>
</dbReference>
<dbReference type="SUPFAM" id="SSF63737">
    <property type="entry name" value="Leukotriene A4 hydrolase N-terminal domain"/>
    <property type="match status" value="1"/>
</dbReference>
<dbReference type="FunFam" id="1.10.390.10:FF:000004">
    <property type="entry name" value="Aminopeptidase N"/>
    <property type="match status" value="1"/>
</dbReference>
<dbReference type="PANTHER" id="PTHR11533:SF174">
    <property type="entry name" value="PUROMYCIN-SENSITIVE AMINOPEPTIDASE-RELATED"/>
    <property type="match status" value="1"/>
</dbReference>
<dbReference type="InterPro" id="IPR014782">
    <property type="entry name" value="Peptidase_M1_dom"/>
</dbReference>
<keyword evidence="6" id="KW-0378">Hydrolase</keyword>
<proteinExistence type="inferred from homology"/>
<dbReference type="GO" id="GO:0070006">
    <property type="term" value="F:metalloaminopeptidase activity"/>
    <property type="evidence" value="ECO:0007669"/>
    <property type="project" value="TreeGrafter"/>
</dbReference>
<dbReference type="GO" id="GO:0043171">
    <property type="term" value="P:peptide catabolic process"/>
    <property type="evidence" value="ECO:0007669"/>
    <property type="project" value="TreeGrafter"/>
</dbReference>
<comment type="similarity">
    <text evidence="2">Belongs to the peptidase M1 family.</text>
</comment>
<evidence type="ECO:0000256" key="3">
    <source>
        <dbReference type="ARBA" id="ARBA00022438"/>
    </source>
</evidence>
<keyword evidence="7" id="KW-0862">Zinc</keyword>
<evidence type="ECO:0000313" key="12">
    <source>
        <dbReference type="EMBL" id="CAB5007848.1"/>
    </source>
</evidence>
<keyword evidence="3" id="KW-0031">Aminopeptidase</keyword>
<dbReference type="NCBIfam" id="TIGR02412">
    <property type="entry name" value="pepN_strep_liv"/>
    <property type="match status" value="1"/>
</dbReference>
<comment type="cofactor">
    <cofactor evidence="1">
        <name>Zn(2+)</name>
        <dbReference type="ChEBI" id="CHEBI:29105"/>
    </cofactor>
</comment>
<dbReference type="GO" id="GO:0005737">
    <property type="term" value="C:cytoplasm"/>
    <property type="evidence" value="ECO:0007669"/>
    <property type="project" value="TreeGrafter"/>
</dbReference>
<feature type="domain" description="ERAP1-like C-terminal" evidence="10">
    <location>
        <begin position="528"/>
        <end position="835"/>
    </location>
</feature>
<dbReference type="GO" id="GO:0016020">
    <property type="term" value="C:membrane"/>
    <property type="evidence" value="ECO:0007669"/>
    <property type="project" value="TreeGrafter"/>
</dbReference>
<evidence type="ECO:0000256" key="4">
    <source>
        <dbReference type="ARBA" id="ARBA00022670"/>
    </source>
</evidence>
<dbReference type="PANTHER" id="PTHR11533">
    <property type="entry name" value="PROTEASE M1 ZINC METALLOPROTEASE"/>
    <property type="match status" value="1"/>
</dbReference>
<dbReference type="Gene3D" id="1.10.390.10">
    <property type="entry name" value="Neutral Protease Domain 2"/>
    <property type="match status" value="1"/>
</dbReference>
<dbReference type="CDD" id="cd09602">
    <property type="entry name" value="M1_APN"/>
    <property type="match status" value="1"/>
</dbReference>
<evidence type="ECO:0000259" key="11">
    <source>
        <dbReference type="Pfam" id="PF17900"/>
    </source>
</evidence>
<dbReference type="FunFam" id="2.60.40.1730:FF:000010">
    <property type="entry name" value="Putative aminopeptidase N"/>
    <property type="match status" value="1"/>
</dbReference>
<dbReference type="InterPro" id="IPR045357">
    <property type="entry name" value="Aminopeptidase_N-like_N"/>
</dbReference>